<evidence type="ECO:0000313" key="9">
    <source>
        <dbReference type="Proteomes" id="UP000283841"/>
    </source>
</evidence>
<feature type="domain" description="Xylanolytic transcriptional activator regulatory" evidence="7">
    <location>
        <begin position="38"/>
        <end position="238"/>
    </location>
</feature>
<evidence type="ECO:0000256" key="4">
    <source>
        <dbReference type="ARBA" id="ARBA00022771"/>
    </source>
</evidence>
<dbReference type="GO" id="GO:0006351">
    <property type="term" value="P:DNA-templated transcription"/>
    <property type="evidence" value="ECO:0007669"/>
    <property type="project" value="InterPro"/>
</dbReference>
<evidence type="ECO:0000259" key="7">
    <source>
        <dbReference type="Pfam" id="PF04082"/>
    </source>
</evidence>
<evidence type="ECO:0000256" key="6">
    <source>
        <dbReference type="ARBA" id="ARBA00023242"/>
    </source>
</evidence>
<comment type="caution">
    <text evidence="8">The sequence shown here is derived from an EMBL/GenBank/DDBJ whole genome shotgun (WGS) entry which is preliminary data.</text>
</comment>
<keyword evidence="9" id="KW-1185">Reference proteome</keyword>
<evidence type="ECO:0000256" key="2">
    <source>
        <dbReference type="ARBA" id="ARBA00022723"/>
    </source>
</evidence>
<evidence type="ECO:0000256" key="3">
    <source>
        <dbReference type="ARBA" id="ARBA00022737"/>
    </source>
</evidence>
<dbReference type="GO" id="GO:0000981">
    <property type="term" value="F:DNA-binding transcription factor activity, RNA polymerase II-specific"/>
    <property type="evidence" value="ECO:0007669"/>
    <property type="project" value="InterPro"/>
</dbReference>
<keyword evidence="3" id="KW-0677">Repeat</keyword>
<dbReference type="PANTHER" id="PTHR40626">
    <property type="entry name" value="MIP31509P"/>
    <property type="match status" value="1"/>
</dbReference>
<proteinExistence type="predicted"/>
<accession>A0A443HQV6</accession>
<keyword evidence="5" id="KW-0862">Zinc</keyword>
<dbReference type="RefSeq" id="XP_028483805.1">
    <property type="nucleotide sequence ID" value="XM_028632987.1"/>
</dbReference>
<dbReference type="GO" id="GO:0008270">
    <property type="term" value="F:zinc ion binding"/>
    <property type="evidence" value="ECO:0007669"/>
    <property type="project" value="UniProtKB-KW"/>
</dbReference>
<evidence type="ECO:0000256" key="5">
    <source>
        <dbReference type="ARBA" id="ARBA00022833"/>
    </source>
</evidence>
<organism evidence="8 9">
    <name type="scientific">Byssochlamys spectabilis</name>
    <name type="common">Paecilomyces variotii</name>
    <dbReference type="NCBI Taxonomy" id="264951"/>
    <lineage>
        <taxon>Eukaryota</taxon>
        <taxon>Fungi</taxon>
        <taxon>Dikarya</taxon>
        <taxon>Ascomycota</taxon>
        <taxon>Pezizomycotina</taxon>
        <taxon>Eurotiomycetes</taxon>
        <taxon>Eurotiomycetidae</taxon>
        <taxon>Eurotiales</taxon>
        <taxon>Thermoascaceae</taxon>
        <taxon>Paecilomyces</taxon>
    </lineage>
</organism>
<keyword evidence="4" id="KW-0863">Zinc-finger</keyword>
<dbReference type="InterPro" id="IPR051059">
    <property type="entry name" value="VerF-like"/>
</dbReference>
<dbReference type="EMBL" id="RCNU01000008">
    <property type="protein sequence ID" value="RWQ94160.1"/>
    <property type="molecule type" value="Genomic_DNA"/>
</dbReference>
<name>A0A443HQV6_BYSSP</name>
<evidence type="ECO:0000256" key="1">
    <source>
        <dbReference type="ARBA" id="ARBA00004123"/>
    </source>
</evidence>
<dbReference type="CDD" id="cd12148">
    <property type="entry name" value="fungal_TF_MHR"/>
    <property type="match status" value="1"/>
</dbReference>
<dbReference type="GO" id="GO:0000978">
    <property type="term" value="F:RNA polymerase II cis-regulatory region sequence-specific DNA binding"/>
    <property type="evidence" value="ECO:0007669"/>
    <property type="project" value="InterPro"/>
</dbReference>
<protein>
    <recommendedName>
        <fullName evidence="7">Xylanolytic transcriptional activator regulatory domain-containing protein</fullName>
    </recommendedName>
</protein>
<dbReference type="Proteomes" id="UP000283841">
    <property type="component" value="Unassembled WGS sequence"/>
</dbReference>
<dbReference type="Pfam" id="PF04082">
    <property type="entry name" value="Fungal_trans"/>
    <property type="match status" value="1"/>
</dbReference>
<evidence type="ECO:0000313" key="8">
    <source>
        <dbReference type="EMBL" id="RWQ94160.1"/>
    </source>
</evidence>
<comment type="subcellular location">
    <subcellularLocation>
        <location evidence="1">Nucleus</location>
    </subcellularLocation>
</comment>
<keyword evidence="6" id="KW-0539">Nucleus</keyword>
<dbReference type="GeneID" id="39602264"/>
<reference evidence="8 9" key="1">
    <citation type="journal article" date="2018" name="Front. Microbiol.">
        <title>Genomic and genetic insights into a cosmopolitan fungus, Paecilomyces variotii (Eurotiales).</title>
        <authorList>
            <person name="Urquhart A.S."/>
            <person name="Mondo S.J."/>
            <person name="Makela M.R."/>
            <person name="Hane J.K."/>
            <person name="Wiebenga A."/>
            <person name="He G."/>
            <person name="Mihaltcheva S."/>
            <person name="Pangilinan J."/>
            <person name="Lipzen A."/>
            <person name="Barry K."/>
            <person name="de Vries R.P."/>
            <person name="Grigoriev I.V."/>
            <person name="Idnurm A."/>
        </authorList>
    </citation>
    <scope>NUCLEOTIDE SEQUENCE [LARGE SCALE GENOMIC DNA]</scope>
    <source>
        <strain evidence="8 9">CBS 101075</strain>
    </source>
</reference>
<keyword evidence="2" id="KW-0479">Metal-binding</keyword>
<gene>
    <name evidence="8" type="ORF">C8Q69DRAFT_508506</name>
</gene>
<dbReference type="AlphaFoldDB" id="A0A443HQV6"/>
<dbReference type="GO" id="GO:0000785">
    <property type="term" value="C:chromatin"/>
    <property type="evidence" value="ECO:0007669"/>
    <property type="project" value="TreeGrafter"/>
</dbReference>
<dbReference type="STRING" id="264951.A0A443HQV6"/>
<dbReference type="PANTHER" id="PTHR40626:SF1">
    <property type="entry name" value="TRANSCRIPTION FACTOR WITH C2H2 AND ZN(2)-CYS(6) DNA BINDING DOMAIN (EUROFUNG)"/>
    <property type="match status" value="1"/>
</dbReference>
<dbReference type="InterPro" id="IPR007219">
    <property type="entry name" value="XnlR_reg_dom"/>
</dbReference>
<dbReference type="VEuPathDB" id="FungiDB:C8Q69DRAFT_508506"/>
<dbReference type="GO" id="GO:0005634">
    <property type="term" value="C:nucleus"/>
    <property type="evidence" value="ECO:0007669"/>
    <property type="project" value="UniProtKB-SubCell"/>
</dbReference>
<sequence>MVSELKDVASAHPRYFEKFDPDHAQKFFCSENVADSIGAYFQRAHIPIRIIHRSCFYLETVSTSLLLSVFLIGTICQPVENLSPLTIQYADIIEWSVFEDPQFLRLMYMKQEENPSQIAGDKLEFVQAALLVIIVQSASPSTEVRRRIRVVRVPALLAVARALSLTKVQSRWNDNYALLDHRIFIEDETRIRTMCLVFVMDCRFVMFYNNPPYLNPLELQFDLPAGDEGIDIADDKSWEPWALDQRSHGRPPSMNELMQALMCNQWTGPGDPQFGNLSIFNMLLLMLGFHSIIFGIRNSFCDMSNARIQVDRSLTRWKDLWNRCLERSSADQIRRAGFMVQAAQDLWHYAGLLLRTPASKTGPIANDTITNVHRVLKEP</sequence>